<evidence type="ECO:0000313" key="1">
    <source>
        <dbReference type="EMBL" id="BFH73793.1"/>
    </source>
</evidence>
<name>A0AAT9GSL0_9CREN</name>
<organism evidence="1">
    <name type="scientific">Sulfurisphaera javensis</name>
    <dbReference type="NCBI Taxonomy" id="2049879"/>
    <lineage>
        <taxon>Archaea</taxon>
        <taxon>Thermoproteota</taxon>
        <taxon>Thermoprotei</taxon>
        <taxon>Sulfolobales</taxon>
        <taxon>Sulfolobaceae</taxon>
        <taxon>Sulfurisphaera</taxon>
    </lineage>
</organism>
<dbReference type="InterPro" id="IPR007364">
    <property type="entry name" value="SFM1-like"/>
</dbReference>
<dbReference type="GO" id="GO:0035241">
    <property type="term" value="F:protein-arginine omega-N monomethyltransferase activity"/>
    <property type="evidence" value="ECO:0007669"/>
    <property type="project" value="TreeGrafter"/>
</dbReference>
<dbReference type="GeneID" id="92354691"/>
<proteinExistence type="predicted"/>
<dbReference type="Gene3D" id="3.40.1280.30">
    <property type="match status" value="1"/>
</dbReference>
<dbReference type="EMBL" id="AP031322">
    <property type="protein sequence ID" value="BFH73793.1"/>
    <property type="molecule type" value="Genomic_DNA"/>
</dbReference>
<protein>
    <recommendedName>
        <fullName evidence="2">SAM-dependent methyltransferase</fullName>
    </recommendedName>
</protein>
<gene>
    <name evidence="1" type="ORF">SJAV_17370</name>
</gene>
<dbReference type="RefSeq" id="WP_369609358.1">
    <property type="nucleotide sequence ID" value="NZ_AP031322.1"/>
</dbReference>
<dbReference type="Pfam" id="PF04252">
    <property type="entry name" value="SFM1-like"/>
    <property type="match status" value="1"/>
</dbReference>
<dbReference type="KEGG" id="sjv:SJAV_17370"/>
<dbReference type="PANTHER" id="PTHR35517">
    <property type="entry name" value="PROTEIN ARGININE N-METHYLTRANSFERASE SFM1"/>
    <property type="match status" value="1"/>
</dbReference>
<reference evidence="1" key="1">
    <citation type="submission" date="2024-03" db="EMBL/GenBank/DDBJ databases">
        <title>Complete genome sequence of Sulfurisphaera javensis strain KD-1.</title>
        <authorList>
            <person name="Sakai H."/>
            <person name="Nur N."/>
            <person name="Suwanto A."/>
            <person name="Kurosawa N."/>
        </authorList>
    </citation>
    <scope>NUCLEOTIDE SEQUENCE</scope>
    <source>
        <strain evidence="1">KD-1</strain>
    </source>
</reference>
<dbReference type="InterPro" id="IPR038459">
    <property type="entry name" value="MT_TRM10-typ_sf"/>
</dbReference>
<evidence type="ECO:0008006" key="2">
    <source>
        <dbReference type="Google" id="ProtNLM"/>
    </source>
</evidence>
<dbReference type="AlphaFoldDB" id="A0AAT9GSL0"/>
<accession>A0AAT9GSL0</accession>
<sequence>MIFVIEHLDVLSKWILAEYKHSYEIAKNEKVDLLITGVKIEGLPSTEKRFYEIFNPENVIILDPQAEEELKPNDKAEAIIIGGILGDHPLRGRTKTLLSDIFPKAKKRNIGKLQFPIDGALYVAIQIMKGKRLSEIPIVFGLSIITNFKGLEEEIYLPFAYPLVNGSPLISEEVIKYLVGNRNYRLKWGGKEEEIEFNYQGQSFLSR</sequence>
<dbReference type="PANTHER" id="PTHR35517:SF1">
    <property type="entry name" value="PROTEIN ARGININE N-METHYLTRANSFERASE SFM1"/>
    <property type="match status" value="1"/>
</dbReference>